<dbReference type="InterPro" id="IPR005829">
    <property type="entry name" value="Sugar_transporter_CS"/>
</dbReference>
<sequence length="407" mass="43412">MQLVHPQKRLGPRSFFVCALAINLMLILSIDLYVPALPSMQRAFAVSEAYLNLTVFAFFAFSAVGVVLAGPLSDRFGRKPVMVTACGLFAVSSLACTLAPSVEALVAFRIGQALGYGAVITIETALIKDAYAGSDLQLAMTTLQSLIIIGPAAAPFLGTFILTLTDWRGVFAFLTACGVLAFALSLLISETHPREERSEGGVGASLGAMMRGVRVLVRDRPFMALALFMGVAGMPYFAFIAVVSYVLMDFFAVSYLTYSLVYAAACVVTIAAPYVYVALSKRMSVRAILKLCVVLTAASFACMALFGMAGPWPFLLAFVPYALAEGIVRPMAFVVLLDQPPDRVGAASSFSNFSYSILTSVATVIATLAWPNFIVGIAVLTAGTTVVMVVLYLWGLRKQGERETPSA</sequence>
<dbReference type="InterPro" id="IPR011701">
    <property type="entry name" value="MFS"/>
</dbReference>
<feature type="transmembrane region" description="Helical" evidence="6">
    <location>
        <begin position="15"/>
        <end position="37"/>
    </location>
</feature>
<comment type="caution">
    <text evidence="8">The sequence shown here is derived from an EMBL/GenBank/DDBJ whole genome shotgun (WGS) entry which is preliminary data.</text>
</comment>
<keyword evidence="3 6" id="KW-0812">Transmembrane</keyword>
<accession>A0A842JHE9</accession>
<keyword evidence="2" id="KW-1003">Cell membrane</keyword>
<dbReference type="PROSITE" id="PS00216">
    <property type="entry name" value="SUGAR_TRANSPORT_1"/>
    <property type="match status" value="1"/>
</dbReference>
<evidence type="ECO:0000256" key="2">
    <source>
        <dbReference type="ARBA" id="ARBA00022475"/>
    </source>
</evidence>
<dbReference type="RefSeq" id="WP_185905083.1">
    <property type="nucleotide sequence ID" value="NZ_JACMSE010000004.1"/>
</dbReference>
<dbReference type="Gene3D" id="1.20.1720.10">
    <property type="entry name" value="Multidrug resistance protein D"/>
    <property type="match status" value="1"/>
</dbReference>
<feature type="transmembrane region" description="Helical" evidence="6">
    <location>
        <begin position="260"/>
        <end position="279"/>
    </location>
</feature>
<feature type="transmembrane region" description="Helical" evidence="6">
    <location>
        <begin position="138"/>
        <end position="164"/>
    </location>
</feature>
<feature type="transmembrane region" description="Helical" evidence="6">
    <location>
        <begin position="170"/>
        <end position="188"/>
    </location>
</feature>
<comment type="subcellular location">
    <subcellularLocation>
        <location evidence="1">Cell membrane</location>
        <topology evidence="1">Multi-pass membrane protein</topology>
    </subcellularLocation>
</comment>
<keyword evidence="4 6" id="KW-1133">Transmembrane helix</keyword>
<keyword evidence="9" id="KW-1185">Reference proteome</keyword>
<feature type="transmembrane region" description="Helical" evidence="6">
    <location>
        <begin position="106"/>
        <end position="126"/>
    </location>
</feature>
<dbReference type="InterPro" id="IPR020846">
    <property type="entry name" value="MFS_dom"/>
</dbReference>
<dbReference type="PANTHER" id="PTHR43124:SF3">
    <property type="entry name" value="CHLORAMPHENICOL EFFLUX PUMP RV0191"/>
    <property type="match status" value="1"/>
</dbReference>
<protein>
    <submittedName>
        <fullName evidence="8">MFS transporter</fullName>
    </submittedName>
</protein>
<feature type="transmembrane region" description="Helical" evidence="6">
    <location>
        <begin position="81"/>
        <end position="100"/>
    </location>
</feature>
<evidence type="ECO:0000313" key="9">
    <source>
        <dbReference type="Proteomes" id="UP000587396"/>
    </source>
</evidence>
<evidence type="ECO:0000256" key="1">
    <source>
        <dbReference type="ARBA" id="ARBA00004651"/>
    </source>
</evidence>
<dbReference type="InterPro" id="IPR036259">
    <property type="entry name" value="MFS_trans_sf"/>
</dbReference>
<dbReference type="EMBL" id="JACMSE010000004">
    <property type="protein sequence ID" value="MBC2889215.1"/>
    <property type="molecule type" value="Genomic_DNA"/>
</dbReference>
<feature type="transmembrane region" description="Helical" evidence="6">
    <location>
        <begin position="291"/>
        <end position="312"/>
    </location>
</feature>
<dbReference type="AlphaFoldDB" id="A0A842JHE9"/>
<dbReference type="Proteomes" id="UP000587396">
    <property type="component" value="Unassembled WGS sequence"/>
</dbReference>
<proteinExistence type="predicted"/>
<feature type="transmembrane region" description="Helical" evidence="6">
    <location>
        <begin position="49"/>
        <end position="69"/>
    </location>
</feature>
<dbReference type="PROSITE" id="PS50850">
    <property type="entry name" value="MFS"/>
    <property type="match status" value="1"/>
</dbReference>
<feature type="domain" description="Major facilitator superfamily (MFS) profile" evidence="7">
    <location>
        <begin position="15"/>
        <end position="401"/>
    </location>
</feature>
<dbReference type="GO" id="GO:0005886">
    <property type="term" value="C:plasma membrane"/>
    <property type="evidence" value="ECO:0007669"/>
    <property type="project" value="UniProtKB-SubCell"/>
</dbReference>
<dbReference type="PANTHER" id="PTHR43124">
    <property type="entry name" value="PURINE EFFLUX PUMP PBUE"/>
    <property type="match status" value="1"/>
</dbReference>
<feature type="transmembrane region" description="Helical" evidence="6">
    <location>
        <begin position="374"/>
        <end position="394"/>
    </location>
</feature>
<dbReference type="GO" id="GO:0022857">
    <property type="term" value="F:transmembrane transporter activity"/>
    <property type="evidence" value="ECO:0007669"/>
    <property type="project" value="InterPro"/>
</dbReference>
<keyword evidence="5 6" id="KW-0472">Membrane</keyword>
<feature type="transmembrane region" description="Helical" evidence="6">
    <location>
        <begin position="318"/>
        <end position="337"/>
    </location>
</feature>
<evidence type="ECO:0000256" key="5">
    <source>
        <dbReference type="ARBA" id="ARBA00023136"/>
    </source>
</evidence>
<name>A0A842JHE9_9ACTN</name>
<dbReference type="SUPFAM" id="SSF103473">
    <property type="entry name" value="MFS general substrate transporter"/>
    <property type="match status" value="1"/>
</dbReference>
<evidence type="ECO:0000259" key="7">
    <source>
        <dbReference type="PROSITE" id="PS50850"/>
    </source>
</evidence>
<organism evidence="8 9">
    <name type="scientific">Gordonibacter massiliensis</name>
    <name type="common">ex Traore et al. 2017</name>
    <dbReference type="NCBI Taxonomy" id="1841863"/>
    <lineage>
        <taxon>Bacteria</taxon>
        <taxon>Bacillati</taxon>
        <taxon>Actinomycetota</taxon>
        <taxon>Coriobacteriia</taxon>
        <taxon>Eggerthellales</taxon>
        <taxon>Eggerthellaceae</taxon>
        <taxon>Gordonibacter</taxon>
    </lineage>
</organism>
<evidence type="ECO:0000256" key="6">
    <source>
        <dbReference type="SAM" id="Phobius"/>
    </source>
</evidence>
<dbReference type="Pfam" id="PF07690">
    <property type="entry name" value="MFS_1"/>
    <property type="match status" value="1"/>
</dbReference>
<feature type="transmembrane region" description="Helical" evidence="6">
    <location>
        <begin position="349"/>
        <end position="368"/>
    </location>
</feature>
<evidence type="ECO:0000256" key="3">
    <source>
        <dbReference type="ARBA" id="ARBA00022692"/>
    </source>
</evidence>
<feature type="transmembrane region" description="Helical" evidence="6">
    <location>
        <begin position="224"/>
        <end position="248"/>
    </location>
</feature>
<evidence type="ECO:0000313" key="8">
    <source>
        <dbReference type="EMBL" id="MBC2889215.1"/>
    </source>
</evidence>
<dbReference type="InterPro" id="IPR050189">
    <property type="entry name" value="MFS_Efflux_Transporters"/>
</dbReference>
<reference evidence="8 9" key="1">
    <citation type="submission" date="2020-08" db="EMBL/GenBank/DDBJ databases">
        <authorList>
            <person name="Liu C."/>
            <person name="Sun Q."/>
        </authorList>
    </citation>
    <scope>NUCLEOTIDE SEQUENCE [LARGE SCALE GENOMIC DNA]</scope>
    <source>
        <strain evidence="8 9">N22</strain>
    </source>
</reference>
<gene>
    <name evidence="8" type="ORF">H7313_07625</name>
</gene>
<evidence type="ECO:0000256" key="4">
    <source>
        <dbReference type="ARBA" id="ARBA00022989"/>
    </source>
</evidence>